<evidence type="ECO:0000256" key="7">
    <source>
        <dbReference type="SAM" id="SignalP"/>
    </source>
</evidence>
<dbReference type="InterPro" id="IPR043504">
    <property type="entry name" value="Peptidase_S1_PA_chymotrypsin"/>
</dbReference>
<dbReference type="InterPro" id="IPR033116">
    <property type="entry name" value="TRYPSIN_SER"/>
</dbReference>
<dbReference type="GO" id="GO:0004252">
    <property type="term" value="F:serine-type endopeptidase activity"/>
    <property type="evidence" value="ECO:0007669"/>
    <property type="project" value="InterPro"/>
</dbReference>
<gene>
    <name evidence="10" type="primary">Aste57867_17506</name>
    <name evidence="9" type="ORF">As57867_017446</name>
    <name evidence="10" type="ORF">ASTE57867_17506</name>
</gene>
<keyword evidence="4" id="KW-1015">Disulfide bond</keyword>
<dbReference type="CDD" id="cd00190">
    <property type="entry name" value="Tryp_SPc"/>
    <property type="match status" value="1"/>
</dbReference>
<dbReference type="InterPro" id="IPR001314">
    <property type="entry name" value="Peptidase_S1A"/>
</dbReference>
<dbReference type="InterPro" id="IPR009003">
    <property type="entry name" value="Peptidase_S1_PA"/>
</dbReference>
<evidence type="ECO:0000256" key="5">
    <source>
        <dbReference type="ARBA" id="ARBA00023180"/>
    </source>
</evidence>
<reference evidence="10 11" key="1">
    <citation type="submission" date="2019-03" db="EMBL/GenBank/DDBJ databases">
        <authorList>
            <person name="Gaulin E."/>
            <person name="Dumas B."/>
        </authorList>
    </citation>
    <scope>NUCLEOTIDE SEQUENCE [LARGE SCALE GENOMIC DNA]</scope>
    <source>
        <strain evidence="10">CBS 568.67</strain>
    </source>
</reference>
<reference evidence="9" key="2">
    <citation type="submission" date="2019-06" db="EMBL/GenBank/DDBJ databases">
        <title>Genomics analysis of Aphanomyces spp. identifies a new class of oomycete effector associated with host adaptation.</title>
        <authorList>
            <person name="Gaulin E."/>
        </authorList>
    </citation>
    <scope>NUCLEOTIDE SEQUENCE</scope>
    <source>
        <strain evidence="9">CBS 578.67</strain>
    </source>
</reference>
<dbReference type="FunFam" id="2.40.10.10:FF:000068">
    <property type="entry name" value="transmembrane protease serine 2"/>
    <property type="match status" value="1"/>
</dbReference>
<comment type="similarity">
    <text evidence="1">Belongs to the peptidase S1 family.</text>
</comment>
<proteinExistence type="inferred from homology"/>
<dbReference type="InterPro" id="IPR018114">
    <property type="entry name" value="TRYPSIN_HIS"/>
</dbReference>
<keyword evidence="3" id="KW-0843">Virulence</keyword>
<dbReference type="SMART" id="SM00020">
    <property type="entry name" value="Tryp_SPc"/>
    <property type="match status" value="1"/>
</dbReference>
<dbReference type="PROSITE" id="PS50240">
    <property type="entry name" value="TRYPSIN_DOM"/>
    <property type="match status" value="1"/>
</dbReference>
<keyword evidence="5" id="KW-0325">Glycoprotein</keyword>
<dbReference type="InterPro" id="IPR001254">
    <property type="entry name" value="Trypsin_dom"/>
</dbReference>
<feature type="chain" id="PRO_5033437454" evidence="7">
    <location>
        <begin position="21"/>
        <end position="283"/>
    </location>
</feature>
<dbReference type="OrthoDB" id="60866at2759"/>
<organism evidence="10 11">
    <name type="scientific">Aphanomyces stellatus</name>
    <dbReference type="NCBI Taxonomy" id="120398"/>
    <lineage>
        <taxon>Eukaryota</taxon>
        <taxon>Sar</taxon>
        <taxon>Stramenopiles</taxon>
        <taxon>Oomycota</taxon>
        <taxon>Saprolegniomycetes</taxon>
        <taxon>Saprolegniales</taxon>
        <taxon>Verrucalvaceae</taxon>
        <taxon>Aphanomyces</taxon>
    </lineage>
</organism>
<dbReference type="PANTHER" id="PTHR24276">
    <property type="entry name" value="POLYSERASE-RELATED"/>
    <property type="match status" value="1"/>
</dbReference>
<keyword evidence="6" id="KW-0645">Protease</keyword>
<evidence type="ECO:0000256" key="2">
    <source>
        <dbReference type="ARBA" id="ARBA00022729"/>
    </source>
</evidence>
<evidence type="ECO:0000256" key="6">
    <source>
        <dbReference type="RuleBase" id="RU363034"/>
    </source>
</evidence>
<dbReference type="PRINTS" id="PR00722">
    <property type="entry name" value="CHYMOTRYPSIN"/>
</dbReference>
<feature type="signal peptide" evidence="7">
    <location>
        <begin position="1"/>
        <end position="20"/>
    </location>
</feature>
<keyword evidence="2 7" id="KW-0732">Signal</keyword>
<evidence type="ECO:0000313" key="11">
    <source>
        <dbReference type="Proteomes" id="UP000332933"/>
    </source>
</evidence>
<feature type="domain" description="Peptidase S1" evidence="8">
    <location>
        <begin position="38"/>
        <end position="278"/>
    </location>
</feature>
<sequence>MVSAASWMVALVAATAAAASDSVHLRVKHGAVNDHQRVIGGTPAETGLYPWMVGVRFKADGDAFCGGSLIAPNYVLTAAHCVYFRHAAPSVIYVTIGSSLINGTSDAAGEEYRAVANYTLHPQFQSAVTGYDFALLQLNQSSTKTPIPLGLHFVPANTSTTLMGWGQMTPDSGSNSYRLLQATLSVLEPAACQARIRASNDSMYTSWTANDSQLCAGGVNGTGSCYGDSGGPLVAKKTANRTLVLVGDVSFGVTCGTGIPDVYGRVSVVKDWIDGFSKGHTWL</sequence>
<dbReference type="Proteomes" id="UP000332933">
    <property type="component" value="Unassembled WGS sequence"/>
</dbReference>
<dbReference type="Gene3D" id="2.40.10.10">
    <property type="entry name" value="Trypsin-like serine proteases"/>
    <property type="match status" value="1"/>
</dbReference>
<dbReference type="InterPro" id="IPR050430">
    <property type="entry name" value="Peptidase_S1"/>
</dbReference>
<dbReference type="PANTHER" id="PTHR24276:SF98">
    <property type="entry name" value="FI18310P1-RELATED"/>
    <property type="match status" value="1"/>
</dbReference>
<evidence type="ECO:0000256" key="4">
    <source>
        <dbReference type="ARBA" id="ARBA00023157"/>
    </source>
</evidence>
<evidence type="ECO:0000313" key="9">
    <source>
        <dbReference type="EMBL" id="KAF0691230.1"/>
    </source>
</evidence>
<dbReference type="GO" id="GO:0006508">
    <property type="term" value="P:proteolysis"/>
    <property type="evidence" value="ECO:0007669"/>
    <property type="project" value="UniProtKB-KW"/>
</dbReference>
<dbReference type="EMBL" id="CAADRA010006198">
    <property type="protein sequence ID" value="VFT94259.1"/>
    <property type="molecule type" value="Genomic_DNA"/>
</dbReference>
<dbReference type="PROSITE" id="PS00134">
    <property type="entry name" value="TRYPSIN_HIS"/>
    <property type="match status" value="1"/>
</dbReference>
<dbReference type="SUPFAM" id="SSF50494">
    <property type="entry name" value="Trypsin-like serine proteases"/>
    <property type="match status" value="1"/>
</dbReference>
<dbReference type="Pfam" id="PF00089">
    <property type="entry name" value="Trypsin"/>
    <property type="match status" value="1"/>
</dbReference>
<dbReference type="EMBL" id="VJMH01006177">
    <property type="protein sequence ID" value="KAF0691230.1"/>
    <property type="molecule type" value="Genomic_DNA"/>
</dbReference>
<evidence type="ECO:0000313" key="10">
    <source>
        <dbReference type="EMBL" id="VFT94259.1"/>
    </source>
</evidence>
<evidence type="ECO:0000259" key="8">
    <source>
        <dbReference type="PROSITE" id="PS50240"/>
    </source>
</evidence>
<dbReference type="AlphaFoldDB" id="A0A485L975"/>
<keyword evidence="6" id="KW-0720">Serine protease</keyword>
<evidence type="ECO:0000256" key="1">
    <source>
        <dbReference type="ARBA" id="ARBA00007664"/>
    </source>
</evidence>
<keyword evidence="6" id="KW-0378">Hydrolase</keyword>
<evidence type="ECO:0000256" key="3">
    <source>
        <dbReference type="ARBA" id="ARBA00023026"/>
    </source>
</evidence>
<protein>
    <submittedName>
        <fullName evidence="10">Aste57867_17506 protein</fullName>
    </submittedName>
</protein>
<keyword evidence="11" id="KW-1185">Reference proteome</keyword>
<dbReference type="PROSITE" id="PS00135">
    <property type="entry name" value="TRYPSIN_SER"/>
    <property type="match status" value="1"/>
</dbReference>
<name>A0A485L975_9STRA</name>
<accession>A0A485L975</accession>